<evidence type="ECO:0000256" key="5">
    <source>
        <dbReference type="SAM" id="MobiDB-lite"/>
    </source>
</evidence>
<dbReference type="PROSITE" id="PS00589">
    <property type="entry name" value="PTS_HPR_SER"/>
    <property type="match status" value="1"/>
</dbReference>
<accession>A0A328BK83</accession>
<sequence length="118" mass="12874">MLLQRRRKPGESTSPWPPTSWPERSELSEAANRTVEIVNKRGLHARASAKFVKLAAAYDAEVTVSKDGQTVDARSIMGLMMLAAAPGCCIEIAAEGDQAEEAVSALTDLVQRRFDEDE</sequence>
<comment type="subcellular location">
    <subcellularLocation>
        <location evidence="1">Cytoplasm</location>
    </subcellularLocation>
</comment>
<dbReference type="PRINTS" id="PR00107">
    <property type="entry name" value="PHOSPHOCPHPR"/>
</dbReference>
<evidence type="ECO:0000256" key="3">
    <source>
        <dbReference type="ARBA" id="ARBA00022490"/>
    </source>
</evidence>
<dbReference type="InterPro" id="IPR035895">
    <property type="entry name" value="HPr-like_sf"/>
</dbReference>
<dbReference type="InterPro" id="IPR000032">
    <property type="entry name" value="HPr-like"/>
</dbReference>
<protein>
    <submittedName>
        <fullName evidence="7">HPr family phosphocarrier protein</fullName>
    </submittedName>
</protein>
<gene>
    <name evidence="7" type="ORF">DJ019_05545</name>
</gene>
<dbReference type="InterPro" id="IPR001020">
    <property type="entry name" value="PTS_HPr_His_P_site"/>
</dbReference>
<dbReference type="CDD" id="cd00367">
    <property type="entry name" value="PTS-HPr_like"/>
    <property type="match status" value="1"/>
</dbReference>
<dbReference type="Gene3D" id="3.30.1340.10">
    <property type="entry name" value="HPr-like"/>
    <property type="match status" value="1"/>
</dbReference>
<dbReference type="PANTHER" id="PTHR33705">
    <property type="entry name" value="PHOSPHOCARRIER PROTEIN HPR"/>
    <property type="match status" value="1"/>
</dbReference>
<name>A0A328BK83_9CAUL</name>
<keyword evidence="8" id="KW-1185">Reference proteome</keyword>
<dbReference type="PROSITE" id="PS51350">
    <property type="entry name" value="PTS_HPR_DOM"/>
    <property type="match status" value="1"/>
</dbReference>
<organism evidence="7 8">
    <name type="scientific">Phenylobacterium kunshanense</name>
    <dbReference type="NCBI Taxonomy" id="1445034"/>
    <lineage>
        <taxon>Bacteria</taxon>
        <taxon>Pseudomonadati</taxon>
        <taxon>Pseudomonadota</taxon>
        <taxon>Alphaproteobacteria</taxon>
        <taxon>Caulobacterales</taxon>
        <taxon>Caulobacteraceae</taxon>
        <taxon>Phenylobacterium</taxon>
    </lineage>
</organism>
<dbReference type="PROSITE" id="PS00369">
    <property type="entry name" value="PTS_HPR_HIS"/>
    <property type="match status" value="1"/>
</dbReference>
<evidence type="ECO:0000256" key="2">
    <source>
        <dbReference type="ARBA" id="ARBA00010736"/>
    </source>
</evidence>
<keyword evidence="4" id="KW-0598">Phosphotransferase system</keyword>
<comment type="caution">
    <text evidence="7">The sequence shown here is derived from an EMBL/GenBank/DDBJ whole genome shotgun (WGS) entry which is preliminary data.</text>
</comment>
<evidence type="ECO:0000313" key="8">
    <source>
        <dbReference type="Proteomes" id="UP000249524"/>
    </source>
</evidence>
<evidence type="ECO:0000313" key="7">
    <source>
        <dbReference type="EMBL" id="RAK67387.1"/>
    </source>
</evidence>
<reference evidence="7 8" key="1">
    <citation type="submission" date="2018-05" db="EMBL/GenBank/DDBJ databases">
        <authorList>
            <person name="Lanie J.A."/>
            <person name="Ng W.-L."/>
            <person name="Kazmierczak K.M."/>
            <person name="Andrzejewski T.M."/>
            <person name="Davidsen T.M."/>
            <person name="Wayne K.J."/>
            <person name="Tettelin H."/>
            <person name="Glass J.I."/>
            <person name="Rusch D."/>
            <person name="Podicherti R."/>
            <person name="Tsui H.-C.T."/>
            <person name="Winkler M.E."/>
        </authorList>
    </citation>
    <scope>NUCLEOTIDE SEQUENCE [LARGE SCALE GENOMIC DNA]</scope>
    <source>
        <strain evidence="7 8">BUT-10</strain>
    </source>
</reference>
<dbReference type="Proteomes" id="UP000249524">
    <property type="component" value="Unassembled WGS sequence"/>
</dbReference>
<feature type="domain" description="HPr" evidence="6">
    <location>
        <begin position="30"/>
        <end position="117"/>
    </location>
</feature>
<keyword evidence="3" id="KW-0963">Cytoplasm</keyword>
<dbReference type="EMBL" id="QFYS01000002">
    <property type="protein sequence ID" value="RAK67387.1"/>
    <property type="molecule type" value="Genomic_DNA"/>
</dbReference>
<dbReference type="InterPro" id="IPR050399">
    <property type="entry name" value="HPr"/>
</dbReference>
<dbReference type="NCBIfam" id="TIGR01003">
    <property type="entry name" value="PTS_HPr_family"/>
    <property type="match status" value="1"/>
</dbReference>
<dbReference type="SUPFAM" id="SSF55594">
    <property type="entry name" value="HPr-like"/>
    <property type="match status" value="1"/>
</dbReference>
<dbReference type="AlphaFoldDB" id="A0A328BK83"/>
<dbReference type="InterPro" id="IPR002114">
    <property type="entry name" value="PTS_HPr_Ser_P_site"/>
</dbReference>
<evidence type="ECO:0000259" key="6">
    <source>
        <dbReference type="PROSITE" id="PS51350"/>
    </source>
</evidence>
<proteinExistence type="inferred from homology"/>
<dbReference type="GO" id="GO:0005737">
    <property type="term" value="C:cytoplasm"/>
    <property type="evidence" value="ECO:0007669"/>
    <property type="project" value="UniProtKB-SubCell"/>
</dbReference>
<comment type="similarity">
    <text evidence="2">Belongs to the HPr family.</text>
</comment>
<evidence type="ECO:0000256" key="1">
    <source>
        <dbReference type="ARBA" id="ARBA00004496"/>
    </source>
</evidence>
<feature type="region of interest" description="Disordered" evidence="5">
    <location>
        <begin position="1"/>
        <end position="28"/>
    </location>
</feature>
<dbReference type="PANTHER" id="PTHR33705:SF2">
    <property type="entry name" value="PHOSPHOCARRIER PROTEIN NPR"/>
    <property type="match status" value="1"/>
</dbReference>
<dbReference type="OrthoDB" id="9798965at2"/>
<evidence type="ECO:0000256" key="4">
    <source>
        <dbReference type="ARBA" id="ARBA00022683"/>
    </source>
</evidence>
<dbReference type="GO" id="GO:0009401">
    <property type="term" value="P:phosphoenolpyruvate-dependent sugar phosphotransferase system"/>
    <property type="evidence" value="ECO:0007669"/>
    <property type="project" value="UniProtKB-KW"/>
</dbReference>
<dbReference type="Pfam" id="PF00381">
    <property type="entry name" value="PTS-HPr"/>
    <property type="match status" value="1"/>
</dbReference>